<dbReference type="GO" id="GO:0004526">
    <property type="term" value="F:ribonuclease P activity"/>
    <property type="evidence" value="ECO:0007669"/>
    <property type="project" value="TreeGrafter"/>
</dbReference>
<dbReference type="PANTHER" id="PTHR15396">
    <property type="entry name" value="RIBONUCLEASE P PROTEIN SUBUNIT P40"/>
    <property type="match status" value="1"/>
</dbReference>
<dbReference type="GO" id="GO:0030681">
    <property type="term" value="C:multimeric ribonuclease P complex"/>
    <property type="evidence" value="ECO:0007669"/>
    <property type="project" value="TreeGrafter"/>
</dbReference>
<dbReference type="GO" id="GO:0001682">
    <property type="term" value="P:tRNA 5'-leader removal"/>
    <property type="evidence" value="ECO:0007669"/>
    <property type="project" value="InterPro"/>
</dbReference>
<dbReference type="HOGENOM" id="CLU_804274_0_0_1"/>
<dbReference type="GeneID" id="34521986"/>
<dbReference type="InterPro" id="IPR013893">
    <property type="entry name" value="RNase_P_Rpp40"/>
</dbReference>
<gene>
    <name evidence="1" type="ORF">KUCA_T00004592001</name>
</gene>
<dbReference type="EMBL" id="HG793129">
    <property type="protein sequence ID" value="CDK28608.1"/>
    <property type="molecule type" value="Genomic_DNA"/>
</dbReference>
<evidence type="ECO:0000313" key="2">
    <source>
        <dbReference type="Proteomes" id="UP000019384"/>
    </source>
</evidence>
<dbReference type="GO" id="GO:0000447">
    <property type="term" value="P:endonucleolytic cleavage in ITS1 to separate SSU-rRNA from 5.8S rRNA and LSU-rRNA from tricistronic rRNA transcript (SSU-rRNA, 5.8S rRNA, LSU-rRNA)"/>
    <property type="evidence" value="ECO:0007669"/>
    <property type="project" value="TreeGrafter"/>
</dbReference>
<dbReference type="STRING" id="1382522.W6MQJ9"/>
<organism evidence="1 2">
    <name type="scientific">Kuraishia capsulata CBS 1993</name>
    <dbReference type="NCBI Taxonomy" id="1382522"/>
    <lineage>
        <taxon>Eukaryota</taxon>
        <taxon>Fungi</taxon>
        <taxon>Dikarya</taxon>
        <taxon>Ascomycota</taxon>
        <taxon>Saccharomycotina</taxon>
        <taxon>Pichiomycetes</taxon>
        <taxon>Pichiales</taxon>
        <taxon>Pichiaceae</taxon>
        <taxon>Kuraishia</taxon>
    </lineage>
</organism>
<dbReference type="OrthoDB" id="63112at2759"/>
<keyword evidence="2" id="KW-1185">Reference proteome</keyword>
<reference evidence="1" key="2">
    <citation type="submission" date="2014-02" db="EMBL/GenBank/DDBJ databases">
        <title>Complete DNA sequence of /Kuraishia capsulata/ illustrates novel genomic features among budding yeasts (/Saccharomycotina/).</title>
        <authorList>
            <person name="Morales L."/>
            <person name="Noel B."/>
            <person name="Porcel B."/>
            <person name="Marcet-Houben M."/>
            <person name="Hullo M-F."/>
            <person name="Sacerdot C."/>
            <person name="Tekaia F."/>
            <person name="Leh-Louis V."/>
            <person name="Despons L."/>
            <person name="Khanna V."/>
            <person name="Aury J-M."/>
            <person name="Barbe V."/>
            <person name="Couloux A."/>
            <person name="Labadie K."/>
            <person name="Pelletier E."/>
            <person name="Souciet J-L."/>
            <person name="Boekhout T."/>
            <person name="Gabaldon T."/>
            <person name="Wincker P."/>
            <person name="Dujon B."/>
        </authorList>
    </citation>
    <scope>NUCLEOTIDE SEQUENCE</scope>
    <source>
        <strain evidence="1">CBS 1993</strain>
    </source>
</reference>
<reference evidence="1" key="1">
    <citation type="submission" date="2013-12" db="EMBL/GenBank/DDBJ databases">
        <authorList>
            <person name="Genoscope - CEA"/>
        </authorList>
    </citation>
    <scope>NUCLEOTIDE SEQUENCE</scope>
    <source>
        <strain evidence="1">CBS 1993</strain>
    </source>
</reference>
<dbReference type="AlphaFoldDB" id="W6MQJ9"/>
<sequence>MFPTAHCQVRAAKIDSNSGRNLLARVREHNYVNKVDLLAPKTSQGAVQSLPLSKMVCYKVRTKLQTFISRKFLDGLCQEDLLDGLTVVSLSSIQYEDSFSVHSGTLYVTLCSESYYKLGLNGEQSKAFSDKKRAKMFRLQFKLSEFLKKDKEVPHDHLKFLWFAEKIYDRDIELVVSLRSQSEILTKTFEKVIPATLTEAHTDLVNLCHPDLLSPLQDESWAEETLEWITYASIHGKQLYHPEDPYLSSYRLSGNFVEDSTVDVSITSWSGALFPKGLVSDNVVRQVVEGSYPWAALVIYGVKDANTAYKSVEHVYYENGENVFVLLKSGEWIVVWEIFGGGDSV</sequence>
<evidence type="ECO:0000313" key="1">
    <source>
        <dbReference type="EMBL" id="CDK28608.1"/>
    </source>
</evidence>
<dbReference type="GO" id="GO:0000172">
    <property type="term" value="C:ribonuclease MRP complex"/>
    <property type="evidence" value="ECO:0007669"/>
    <property type="project" value="TreeGrafter"/>
</dbReference>
<proteinExistence type="predicted"/>
<dbReference type="PANTHER" id="PTHR15396:SF1">
    <property type="entry name" value="RIBONUCLEASE P PROTEIN SUBUNIT P40"/>
    <property type="match status" value="1"/>
</dbReference>
<protein>
    <submittedName>
        <fullName evidence="1">Uncharacterized protein</fullName>
    </submittedName>
</protein>
<accession>W6MQJ9</accession>
<dbReference type="Proteomes" id="UP000019384">
    <property type="component" value="Unassembled WGS sequence"/>
</dbReference>
<dbReference type="RefSeq" id="XP_022460598.1">
    <property type="nucleotide sequence ID" value="XM_022601342.1"/>
</dbReference>
<name>W6MQJ9_9ASCO</name>
<dbReference type="Pfam" id="PF08584">
    <property type="entry name" value="Ribonuc_P_40"/>
    <property type="match status" value="1"/>
</dbReference>
<dbReference type="GO" id="GO:0000171">
    <property type="term" value="F:ribonuclease MRP activity"/>
    <property type="evidence" value="ECO:0007669"/>
    <property type="project" value="TreeGrafter"/>
</dbReference>